<dbReference type="EMBL" id="BARU01019421">
    <property type="protein sequence ID" value="GAH52507.1"/>
    <property type="molecule type" value="Genomic_DNA"/>
</dbReference>
<protein>
    <submittedName>
        <fullName evidence="1">Uncharacterized protein</fullName>
    </submittedName>
</protein>
<accession>X1G5M2</accession>
<proteinExistence type="predicted"/>
<gene>
    <name evidence="1" type="ORF">S03H2_31983</name>
</gene>
<feature type="non-terminal residue" evidence="1">
    <location>
        <position position="1"/>
    </location>
</feature>
<name>X1G5M2_9ZZZZ</name>
<reference evidence="1" key="1">
    <citation type="journal article" date="2014" name="Front. Microbiol.">
        <title>High frequency of phylogenetically diverse reductive dehalogenase-homologous genes in deep subseafloor sedimentary metagenomes.</title>
        <authorList>
            <person name="Kawai M."/>
            <person name="Futagami T."/>
            <person name="Toyoda A."/>
            <person name="Takaki Y."/>
            <person name="Nishi S."/>
            <person name="Hori S."/>
            <person name="Arai W."/>
            <person name="Tsubouchi T."/>
            <person name="Morono Y."/>
            <person name="Uchiyama I."/>
            <person name="Ito T."/>
            <person name="Fujiyama A."/>
            <person name="Inagaki F."/>
            <person name="Takami H."/>
        </authorList>
    </citation>
    <scope>NUCLEOTIDE SEQUENCE</scope>
    <source>
        <strain evidence="1">Expedition CK06-06</strain>
    </source>
</reference>
<organism evidence="1">
    <name type="scientific">marine sediment metagenome</name>
    <dbReference type="NCBI Taxonomy" id="412755"/>
    <lineage>
        <taxon>unclassified sequences</taxon>
        <taxon>metagenomes</taxon>
        <taxon>ecological metagenomes</taxon>
    </lineage>
</organism>
<sequence length="86" mass="10103">PGDPKDVKTLARELGELFKVAWKLDFRKKEGTFFYIARKENYWEKDQSFLILVEDVPTPANCEIKKKTKMVDYFEKVCNQANAIVK</sequence>
<dbReference type="AlphaFoldDB" id="X1G5M2"/>
<evidence type="ECO:0000313" key="1">
    <source>
        <dbReference type="EMBL" id="GAH52507.1"/>
    </source>
</evidence>
<comment type="caution">
    <text evidence="1">The sequence shown here is derived from an EMBL/GenBank/DDBJ whole genome shotgun (WGS) entry which is preliminary data.</text>
</comment>